<dbReference type="InterPro" id="IPR005717">
    <property type="entry name" value="Ribosomal_uS7_bac/org-type"/>
</dbReference>
<dbReference type="PANTHER" id="PTHR11205">
    <property type="entry name" value="RIBOSOMAL PROTEIN S7"/>
    <property type="match status" value="1"/>
</dbReference>
<feature type="domain" description="Small ribosomal subunit protein uS7" evidence="8">
    <location>
        <begin position="8"/>
        <end position="143"/>
    </location>
</feature>
<dbReference type="PIRSF" id="PIRSF002122">
    <property type="entry name" value="RPS7p_RPS7a_RPS5e_RPS7o"/>
    <property type="match status" value="1"/>
</dbReference>
<geneLocation type="mitochondrion" evidence="9"/>
<dbReference type="CDD" id="cd14869">
    <property type="entry name" value="uS7_Bacteria"/>
    <property type="match status" value="1"/>
</dbReference>
<dbReference type="RefSeq" id="YP_007890478.1">
    <property type="nucleotide sequence ID" value="NC_021124.1"/>
</dbReference>
<dbReference type="GO" id="GO:0003735">
    <property type="term" value="F:structural constituent of ribosome"/>
    <property type="evidence" value="ECO:0007669"/>
    <property type="project" value="InterPro"/>
</dbReference>
<evidence type="ECO:0000256" key="4">
    <source>
        <dbReference type="ARBA" id="ARBA00022980"/>
    </source>
</evidence>
<dbReference type="GO" id="GO:0006412">
    <property type="term" value="P:translation"/>
    <property type="evidence" value="ECO:0007669"/>
    <property type="project" value="InterPro"/>
</dbReference>
<name>M4Q977_ANDGO</name>
<evidence type="ECO:0000256" key="1">
    <source>
        <dbReference type="ARBA" id="ARBA00007151"/>
    </source>
</evidence>
<dbReference type="InterPro" id="IPR020606">
    <property type="entry name" value="Ribosomal_uS7_CS"/>
</dbReference>
<keyword evidence="9" id="KW-0496">Mitochondrion</keyword>
<dbReference type="GeneID" id="15332813"/>
<proteinExistence type="inferred from homology"/>
<evidence type="ECO:0000256" key="7">
    <source>
        <dbReference type="RuleBase" id="RU003620"/>
    </source>
</evidence>
<evidence type="ECO:0000256" key="5">
    <source>
        <dbReference type="ARBA" id="ARBA00023274"/>
    </source>
</evidence>
<organism evidence="9">
    <name type="scientific">Andalucia godoyi</name>
    <name type="common">Flagellate</name>
    <dbReference type="NCBI Taxonomy" id="505711"/>
    <lineage>
        <taxon>Eukaryota</taxon>
        <taxon>Discoba</taxon>
        <taxon>Jakobida</taxon>
        <taxon>Andalucina</taxon>
        <taxon>Andaluciidae</taxon>
        <taxon>Andalucia</taxon>
    </lineage>
</organism>
<protein>
    <recommendedName>
        <fullName evidence="7">Ribosomal protein S7</fullName>
    </recommendedName>
</protein>
<dbReference type="Pfam" id="PF00177">
    <property type="entry name" value="Ribosomal_S7"/>
    <property type="match status" value="1"/>
</dbReference>
<dbReference type="InterPro" id="IPR036823">
    <property type="entry name" value="Ribosomal_uS7_dom_sf"/>
</dbReference>
<keyword evidence="5 6" id="KW-0687">Ribonucleoprotein</keyword>
<dbReference type="GO" id="GO:0015935">
    <property type="term" value="C:small ribosomal subunit"/>
    <property type="evidence" value="ECO:0007669"/>
    <property type="project" value="InterPro"/>
</dbReference>
<evidence type="ECO:0000256" key="6">
    <source>
        <dbReference type="RuleBase" id="RU003619"/>
    </source>
</evidence>
<accession>M4Q977</accession>
<keyword evidence="3 7" id="KW-0694">RNA-binding</keyword>
<dbReference type="EMBL" id="KC353352">
    <property type="protein sequence ID" value="AGH23972.1"/>
    <property type="molecule type" value="Genomic_DNA"/>
</dbReference>
<sequence>MTNWNSSSDSLWQNEVIRKLTNRLMYSGKKSVAEKLVFQAMSQIQGRTSKNALEVTLDAIEMIKPYVEVRSIRVAGATYAVPVEIREERRLSLALRWLVENSRKRKEREMSQKLAGEILDTYLKTSGSLKKKEELHKMAESNRAFSHYRW</sequence>
<keyword evidence="2 7" id="KW-0699">rRNA-binding</keyword>
<dbReference type="InterPro" id="IPR000235">
    <property type="entry name" value="Ribosomal_uS7"/>
</dbReference>
<keyword evidence="4 6" id="KW-0689">Ribosomal protein</keyword>
<dbReference type="PROSITE" id="PS00052">
    <property type="entry name" value="RIBOSOMAL_S7"/>
    <property type="match status" value="1"/>
</dbReference>
<reference evidence="9" key="1">
    <citation type="journal article" date="2013" name="Genome Biol. Evol.">
        <title>Strikingly bacteria-like and gene-rich mitochondrial genomes throughout jakobid protists.</title>
        <authorList>
            <person name="Burger G."/>
            <person name="Gray M.W."/>
            <person name="Forget L."/>
            <person name="Lang B.F."/>
        </authorList>
    </citation>
    <scope>NUCLEOTIDE SEQUENCE</scope>
    <source>
        <strain evidence="9">ATCC PRA-185</strain>
    </source>
</reference>
<dbReference type="HAMAP" id="MF_00480_B">
    <property type="entry name" value="Ribosomal_uS7_B"/>
    <property type="match status" value="1"/>
</dbReference>
<dbReference type="AlphaFoldDB" id="M4Q977"/>
<dbReference type="GO" id="GO:0019843">
    <property type="term" value="F:rRNA binding"/>
    <property type="evidence" value="ECO:0007669"/>
    <property type="project" value="UniProtKB-KW"/>
</dbReference>
<comment type="similarity">
    <text evidence="1 6">Belongs to the universal ribosomal protein uS7 family.</text>
</comment>
<dbReference type="NCBIfam" id="TIGR01029">
    <property type="entry name" value="rpsG_bact"/>
    <property type="match status" value="1"/>
</dbReference>
<gene>
    <name evidence="9" type="primary">rps7</name>
</gene>
<evidence type="ECO:0000256" key="2">
    <source>
        <dbReference type="ARBA" id="ARBA00022730"/>
    </source>
</evidence>
<dbReference type="Gene3D" id="1.10.455.10">
    <property type="entry name" value="Ribosomal protein S7 domain"/>
    <property type="match status" value="1"/>
</dbReference>
<evidence type="ECO:0000256" key="3">
    <source>
        <dbReference type="ARBA" id="ARBA00022884"/>
    </source>
</evidence>
<dbReference type="InterPro" id="IPR023798">
    <property type="entry name" value="Ribosomal_uS7_dom"/>
</dbReference>
<evidence type="ECO:0000313" key="9">
    <source>
        <dbReference type="EMBL" id="AGH23972.1"/>
    </source>
</evidence>
<dbReference type="SUPFAM" id="SSF47973">
    <property type="entry name" value="Ribosomal protein S7"/>
    <property type="match status" value="1"/>
</dbReference>
<evidence type="ECO:0000259" key="8">
    <source>
        <dbReference type="Pfam" id="PF00177"/>
    </source>
</evidence>